<evidence type="ECO:0000313" key="5">
    <source>
        <dbReference type="RefSeq" id="XP_056692911.1"/>
    </source>
</evidence>
<dbReference type="PANTHER" id="PTHR33116:SF78">
    <property type="entry name" value="OS12G0587133 PROTEIN"/>
    <property type="match status" value="1"/>
</dbReference>
<dbReference type="RefSeq" id="XP_056692909.1">
    <property type="nucleotide sequence ID" value="XM_056836931.1"/>
</dbReference>
<accession>A0ABM3RBB7</accession>
<gene>
    <name evidence="3 4 5" type="primary">LOC110774919</name>
</gene>
<dbReference type="Pfam" id="PF13966">
    <property type="entry name" value="zf-RVT"/>
    <property type="match status" value="1"/>
</dbReference>
<evidence type="ECO:0000313" key="2">
    <source>
        <dbReference type="Proteomes" id="UP000813463"/>
    </source>
</evidence>
<dbReference type="Proteomes" id="UP000813463">
    <property type="component" value="Chromosome 2"/>
</dbReference>
<dbReference type="RefSeq" id="XP_056692910.1">
    <property type="nucleotide sequence ID" value="XM_056836932.1"/>
</dbReference>
<protein>
    <submittedName>
        <fullName evidence="3 4">Uncharacterized protein isoform X1</fullName>
    </submittedName>
</protein>
<evidence type="ECO:0000313" key="3">
    <source>
        <dbReference type="RefSeq" id="XP_056692909.1"/>
    </source>
</evidence>
<evidence type="ECO:0000259" key="1">
    <source>
        <dbReference type="Pfam" id="PF13966"/>
    </source>
</evidence>
<reference evidence="3 4" key="2">
    <citation type="submission" date="2025-05" db="UniProtKB">
        <authorList>
            <consortium name="RefSeq"/>
        </authorList>
    </citation>
    <scope>IDENTIFICATION</scope>
    <source>
        <tissue evidence="3 4">Leaf</tissue>
    </source>
</reference>
<organism evidence="2 4">
    <name type="scientific">Spinacia oleracea</name>
    <name type="common">Spinach</name>
    <dbReference type="NCBI Taxonomy" id="3562"/>
    <lineage>
        <taxon>Eukaryota</taxon>
        <taxon>Viridiplantae</taxon>
        <taxon>Streptophyta</taxon>
        <taxon>Embryophyta</taxon>
        <taxon>Tracheophyta</taxon>
        <taxon>Spermatophyta</taxon>
        <taxon>Magnoliopsida</taxon>
        <taxon>eudicotyledons</taxon>
        <taxon>Gunneridae</taxon>
        <taxon>Pentapetalae</taxon>
        <taxon>Caryophyllales</taxon>
        <taxon>Chenopodiaceae</taxon>
        <taxon>Chenopodioideae</taxon>
        <taxon>Anserineae</taxon>
        <taxon>Spinacia</taxon>
    </lineage>
</organism>
<dbReference type="RefSeq" id="XP_056692911.1">
    <property type="nucleotide sequence ID" value="XM_056836933.1"/>
</dbReference>
<dbReference type="GeneID" id="110774919"/>
<sequence length="468" mass="52442">METLSHMILNLEAKKEITGIKVSRDAPPISHLFFADDSLFCFRAFPDSCQKIKDTIKFFCEISGEMINYDKSAVMFSPNTPTTFKHIMRKILGTPSTEKLGKYLGCNVEIDGRSSQVFHQLVEKVQRKITSWKNLALSQAGRLLLTNGILAALCANVLSVFLAPTLVKKKIDSILCRYWWKGSSETKGICWRKRSLLEIPKERGGVGLRSVLRFNTALLVKYAHRIHNNNELLISKVYNAKYKGTPVEHGISGKQCNTASWGFKGLVRSVAKCREGFGKVIGRGNRIAIGDDNWLPSGKPSFKSELDAATLGTKKVEDLMIPGSRVWNSNLIWRSFDQESARAILSTHIPTQVGEDKLLWAGTESGAATAKSVYAYLGSQLEEGLGSTANVMFWKKLWGMPCLPKWKVFVWKILNKALALNANLCRRGVMVCQECHLCGKEVENESHLFRDCSVSKHIWYATDFGIRP</sequence>
<proteinExistence type="predicted"/>
<keyword evidence="2" id="KW-1185">Reference proteome</keyword>
<reference evidence="2" key="1">
    <citation type="journal article" date="2021" name="Nat. Commun.">
        <title>Genomic analyses provide insights into spinach domestication and the genetic basis of agronomic traits.</title>
        <authorList>
            <person name="Cai X."/>
            <person name="Sun X."/>
            <person name="Xu C."/>
            <person name="Sun H."/>
            <person name="Wang X."/>
            <person name="Ge C."/>
            <person name="Zhang Z."/>
            <person name="Wang Q."/>
            <person name="Fei Z."/>
            <person name="Jiao C."/>
            <person name="Wang Q."/>
        </authorList>
    </citation>
    <scope>NUCLEOTIDE SEQUENCE [LARGE SCALE GENOMIC DNA]</scope>
    <source>
        <strain evidence="2">cv. Varoflay</strain>
    </source>
</reference>
<name>A0ABM3RBB7_SPIOL</name>
<feature type="domain" description="Reverse transcriptase zinc-binding" evidence="1">
    <location>
        <begin position="389"/>
        <end position="459"/>
    </location>
</feature>
<dbReference type="InterPro" id="IPR026960">
    <property type="entry name" value="RVT-Znf"/>
</dbReference>
<evidence type="ECO:0000313" key="4">
    <source>
        <dbReference type="RefSeq" id="XP_056692910.1"/>
    </source>
</evidence>
<dbReference type="PANTHER" id="PTHR33116">
    <property type="entry name" value="REVERSE TRANSCRIPTASE ZINC-BINDING DOMAIN-CONTAINING PROTEIN-RELATED-RELATED"/>
    <property type="match status" value="1"/>
</dbReference>